<gene>
    <name evidence="1" type="ORF">MSAN_01020800</name>
</gene>
<comment type="caution">
    <text evidence="1">The sequence shown here is derived from an EMBL/GenBank/DDBJ whole genome shotgun (WGS) entry which is preliminary data.</text>
</comment>
<reference evidence="1" key="1">
    <citation type="submission" date="2020-05" db="EMBL/GenBank/DDBJ databases">
        <title>Mycena genomes resolve the evolution of fungal bioluminescence.</title>
        <authorList>
            <person name="Tsai I.J."/>
        </authorList>
    </citation>
    <scope>NUCLEOTIDE SEQUENCE</scope>
    <source>
        <strain evidence="1">160909Yilan</strain>
    </source>
</reference>
<sequence length="360" mass="40585">MLDKFPPELCALIFDFACRDGRTGLALSHVSRYIRNTSELARYTSIALVGQAQIIAFAQFVEHTHLKLQTRYLFVNGQESKQELESIAYEAFAGMRKAERNMALLLTPDDEKLREAEEAIGREVTNARLLLGRDGASAVETILRALGPTLEILDIAVNEYVAMMLVNPVSLPHLVDLTTRCGFPLRPSDVPVLEPTHSLRYLHIVDSPHQWLRVEIFFGKGISYIAPSLTHLQLSRLHNNPVVVYYLGCALGHSENSEDSEDSDYVTQLPTTLERVVLKPIVELKHECGCESCTAYDDAMENYHNVVRRARRLRDTDDRVVLLKADSTRVEGFQEWLDKVEGAACVWDTKDLDLDSAETE</sequence>
<evidence type="ECO:0000313" key="1">
    <source>
        <dbReference type="EMBL" id="KAF7363636.1"/>
    </source>
</evidence>
<dbReference type="OrthoDB" id="2724111at2759"/>
<dbReference type="EMBL" id="JACAZH010000007">
    <property type="protein sequence ID" value="KAF7363636.1"/>
    <property type="molecule type" value="Genomic_DNA"/>
</dbReference>
<evidence type="ECO:0000313" key="2">
    <source>
        <dbReference type="Proteomes" id="UP000623467"/>
    </source>
</evidence>
<protein>
    <submittedName>
        <fullName evidence="1">Uncharacterized protein</fullName>
    </submittedName>
</protein>
<dbReference type="AlphaFoldDB" id="A0A8H6YSQ0"/>
<accession>A0A8H6YSQ0</accession>
<dbReference type="Proteomes" id="UP000623467">
    <property type="component" value="Unassembled WGS sequence"/>
</dbReference>
<name>A0A8H6YSQ0_9AGAR</name>
<proteinExistence type="predicted"/>
<organism evidence="1 2">
    <name type="scientific">Mycena sanguinolenta</name>
    <dbReference type="NCBI Taxonomy" id="230812"/>
    <lineage>
        <taxon>Eukaryota</taxon>
        <taxon>Fungi</taxon>
        <taxon>Dikarya</taxon>
        <taxon>Basidiomycota</taxon>
        <taxon>Agaricomycotina</taxon>
        <taxon>Agaricomycetes</taxon>
        <taxon>Agaricomycetidae</taxon>
        <taxon>Agaricales</taxon>
        <taxon>Marasmiineae</taxon>
        <taxon>Mycenaceae</taxon>
        <taxon>Mycena</taxon>
    </lineage>
</organism>
<keyword evidence="2" id="KW-1185">Reference proteome</keyword>